<feature type="transmembrane region" description="Helical" evidence="1">
    <location>
        <begin position="199"/>
        <end position="220"/>
    </location>
</feature>
<dbReference type="RefSeq" id="WP_241273530.1">
    <property type="nucleotide sequence ID" value="NZ_JAKZGS010000002.1"/>
</dbReference>
<feature type="transmembrane region" description="Helical" evidence="1">
    <location>
        <begin position="66"/>
        <end position="86"/>
    </location>
</feature>
<dbReference type="Proteomes" id="UP001165488">
    <property type="component" value="Unassembled WGS sequence"/>
</dbReference>
<comment type="caution">
    <text evidence="3">The sequence shown here is derived from an EMBL/GenBank/DDBJ whole genome shotgun (WGS) entry which is preliminary data.</text>
</comment>
<protein>
    <submittedName>
        <fullName evidence="3">Potassium channel family protein</fullName>
    </submittedName>
</protein>
<reference evidence="3" key="1">
    <citation type="submission" date="2022-03" db="EMBL/GenBank/DDBJ databases">
        <title>De novo assembled genomes of Belliella spp. (Cyclobacteriaceae) strains.</title>
        <authorList>
            <person name="Szabo A."/>
            <person name="Korponai K."/>
            <person name="Felfoldi T."/>
        </authorList>
    </citation>
    <scope>NUCLEOTIDE SEQUENCE</scope>
    <source>
        <strain evidence="3">DSM 107340</strain>
    </source>
</reference>
<evidence type="ECO:0000256" key="1">
    <source>
        <dbReference type="SAM" id="Phobius"/>
    </source>
</evidence>
<organism evidence="3 4">
    <name type="scientific">Belliella calami</name>
    <dbReference type="NCBI Taxonomy" id="2923436"/>
    <lineage>
        <taxon>Bacteria</taxon>
        <taxon>Pseudomonadati</taxon>
        <taxon>Bacteroidota</taxon>
        <taxon>Cytophagia</taxon>
        <taxon>Cytophagales</taxon>
        <taxon>Cyclobacteriaceae</taxon>
        <taxon>Belliella</taxon>
    </lineage>
</organism>
<feature type="transmembrane region" description="Helical" evidence="1">
    <location>
        <begin position="42"/>
        <end position="59"/>
    </location>
</feature>
<feature type="transmembrane region" description="Helical" evidence="1">
    <location>
        <begin position="130"/>
        <end position="151"/>
    </location>
</feature>
<accession>A0ABS9UK76</accession>
<dbReference type="InterPro" id="IPR013099">
    <property type="entry name" value="K_chnl_dom"/>
</dbReference>
<evidence type="ECO:0000313" key="3">
    <source>
        <dbReference type="EMBL" id="MCH7397021.1"/>
    </source>
</evidence>
<keyword evidence="1" id="KW-0812">Transmembrane</keyword>
<evidence type="ECO:0000259" key="2">
    <source>
        <dbReference type="Pfam" id="PF07885"/>
    </source>
</evidence>
<gene>
    <name evidence="3" type="ORF">MM236_03435</name>
</gene>
<evidence type="ECO:0000313" key="4">
    <source>
        <dbReference type="Proteomes" id="UP001165488"/>
    </source>
</evidence>
<dbReference type="Gene3D" id="1.10.287.70">
    <property type="match status" value="1"/>
</dbReference>
<keyword evidence="3" id="KW-0406">Ion transport</keyword>
<keyword evidence="4" id="KW-1185">Reference proteome</keyword>
<keyword evidence="3" id="KW-0407">Ion channel</keyword>
<keyword evidence="1" id="KW-1133">Transmembrane helix</keyword>
<proteinExistence type="predicted"/>
<dbReference type="Pfam" id="PF07885">
    <property type="entry name" value="Ion_trans_2"/>
    <property type="match status" value="1"/>
</dbReference>
<keyword evidence="1" id="KW-0472">Membrane</keyword>
<dbReference type="EMBL" id="JAKZGS010000002">
    <property type="protein sequence ID" value="MCH7397021.1"/>
    <property type="molecule type" value="Genomic_DNA"/>
</dbReference>
<feature type="transmembrane region" description="Helical" evidence="1">
    <location>
        <begin position="12"/>
        <end position="36"/>
    </location>
</feature>
<dbReference type="GO" id="GO:0034220">
    <property type="term" value="P:monoatomic ion transmembrane transport"/>
    <property type="evidence" value="ECO:0007669"/>
    <property type="project" value="UniProtKB-KW"/>
</dbReference>
<feature type="domain" description="Potassium channel" evidence="2">
    <location>
        <begin position="165"/>
        <end position="220"/>
    </location>
</feature>
<feature type="transmembrane region" description="Helical" evidence="1">
    <location>
        <begin position="98"/>
        <end position="118"/>
    </location>
</feature>
<keyword evidence="3" id="KW-0813">Transport</keyword>
<sequence>MDNFIKRINSFWVSDVSFPALLIMLFFTVFVLPVFIEYQKDATLFLNIMLILLFFVGIFSSHQRPYLILSSVLFLLHISLRLIRFGDNPYEFYLFERIVAILNLLALVIINFSLLFRNDEVNIHRIIGSVNVYLLLAMIGAFGFEVIHLITGESLEGNKSLGGLDADYGEYIYYSLSCISTLGFGDVFPANLPTKMLSVFLSASGILYPAVVIAKLVSYASKEK</sequence>
<dbReference type="SUPFAM" id="SSF81324">
    <property type="entry name" value="Voltage-gated potassium channels"/>
    <property type="match status" value="2"/>
</dbReference>
<name>A0ABS9UK76_9BACT</name>